<proteinExistence type="predicted"/>
<dbReference type="Proteomes" id="UP000287144">
    <property type="component" value="Unassembled WGS sequence"/>
</dbReference>
<protein>
    <submittedName>
        <fullName evidence="1">Uncharacterized protein</fullName>
    </submittedName>
</protein>
<evidence type="ECO:0000313" key="2">
    <source>
        <dbReference type="Proteomes" id="UP000287144"/>
    </source>
</evidence>
<gene>
    <name evidence="1" type="ORF">CEP52_004598</name>
</gene>
<evidence type="ECO:0000313" key="1">
    <source>
        <dbReference type="EMBL" id="RSM08636.1"/>
    </source>
</evidence>
<name>A0A428U335_9HYPO</name>
<organism evidence="1 2">
    <name type="scientific">Fusarium oligoseptatum</name>
    <dbReference type="NCBI Taxonomy" id="2604345"/>
    <lineage>
        <taxon>Eukaryota</taxon>
        <taxon>Fungi</taxon>
        <taxon>Dikarya</taxon>
        <taxon>Ascomycota</taxon>
        <taxon>Pezizomycotina</taxon>
        <taxon>Sordariomycetes</taxon>
        <taxon>Hypocreomycetidae</taxon>
        <taxon>Hypocreales</taxon>
        <taxon>Nectriaceae</taxon>
        <taxon>Fusarium</taxon>
        <taxon>Fusarium solani species complex</taxon>
    </lineage>
</organism>
<comment type="caution">
    <text evidence="1">The sequence shown here is derived from an EMBL/GenBank/DDBJ whole genome shotgun (WGS) entry which is preliminary data.</text>
</comment>
<dbReference type="AlphaFoldDB" id="A0A428U335"/>
<reference evidence="1 2" key="1">
    <citation type="submission" date="2017-06" db="EMBL/GenBank/DDBJ databases">
        <title>Comparative genomic analysis of Ambrosia Fusariam Clade fungi.</title>
        <authorList>
            <person name="Stajich J.E."/>
            <person name="Carrillo J."/>
            <person name="Kijimoto T."/>
            <person name="Eskalen A."/>
            <person name="O'Donnell K."/>
            <person name="Kasson M."/>
        </authorList>
    </citation>
    <scope>NUCLEOTIDE SEQUENCE [LARGE SCALE GENOMIC DNA]</scope>
    <source>
        <strain evidence="1 2">NRRL62579</strain>
    </source>
</reference>
<dbReference type="EMBL" id="NKCK01000033">
    <property type="protein sequence ID" value="RSM08636.1"/>
    <property type="molecule type" value="Genomic_DNA"/>
</dbReference>
<sequence length="119" mass="13146">MILRHRVISKTGVKLKMILENFSGLTLWITHVVLARSSRWRAKSHGVSSAMAELKLGDGAAAELEVAIPARSIQWDISFPIARAEVLGRKEGRTFYSRASASVHGHPGVDRQTGWRVSN</sequence>
<accession>A0A428U335</accession>
<keyword evidence="2" id="KW-1185">Reference proteome</keyword>